<protein>
    <submittedName>
        <fullName evidence="1">Uncharacterized protein</fullName>
    </submittedName>
</protein>
<organism evidence="1 2">
    <name type="scientific">Segatella sinensis</name>
    <dbReference type="NCBI Taxonomy" id="3085167"/>
    <lineage>
        <taxon>Bacteria</taxon>
        <taxon>Pseudomonadati</taxon>
        <taxon>Bacteroidota</taxon>
        <taxon>Bacteroidia</taxon>
        <taxon>Bacteroidales</taxon>
        <taxon>Prevotellaceae</taxon>
        <taxon>Segatella</taxon>
    </lineage>
</organism>
<comment type="caution">
    <text evidence="1">The sequence shown here is derived from an EMBL/GenBank/DDBJ whole genome shotgun (WGS) entry which is preliminary data.</text>
</comment>
<accession>A0ABV1G2H6</accession>
<dbReference type="RefSeq" id="WP_296973801.1">
    <property type="nucleotide sequence ID" value="NZ_JBBNFG020000040.1"/>
</dbReference>
<reference evidence="1 2" key="1">
    <citation type="submission" date="2024-04" db="EMBL/GenBank/DDBJ databases">
        <title>Human intestinal bacterial collection.</title>
        <authorList>
            <person name="Pauvert C."/>
            <person name="Hitch T.C.A."/>
            <person name="Clavel T."/>
        </authorList>
    </citation>
    <scope>NUCLEOTIDE SEQUENCE [LARGE SCALE GENOMIC DNA]</scope>
    <source>
        <strain evidence="1 2">CLA-AA-H174</strain>
    </source>
</reference>
<evidence type="ECO:0000313" key="2">
    <source>
        <dbReference type="Proteomes" id="UP001465717"/>
    </source>
</evidence>
<sequence>MAKLEDILKTTLQREDLDELCNIIFGSDFEEMMKTRYMSYDELDKQRRELQDSVGGVIF</sequence>
<keyword evidence="2" id="KW-1185">Reference proteome</keyword>
<proteinExistence type="predicted"/>
<dbReference type="Proteomes" id="UP001465717">
    <property type="component" value="Unassembled WGS sequence"/>
</dbReference>
<evidence type="ECO:0000313" key="1">
    <source>
        <dbReference type="EMBL" id="MEQ2509596.1"/>
    </source>
</evidence>
<dbReference type="EMBL" id="JBBNGE010000111">
    <property type="protein sequence ID" value="MEQ2509596.1"/>
    <property type="molecule type" value="Genomic_DNA"/>
</dbReference>
<gene>
    <name evidence="1" type="ORF">AAAT87_15240</name>
</gene>
<name>A0ABV1G2H6_9BACT</name>